<evidence type="ECO:0000256" key="5">
    <source>
        <dbReference type="SAM" id="Phobius"/>
    </source>
</evidence>
<gene>
    <name evidence="6" type="ORF">BDV96DRAFT_52462</name>
</gene>
<dbReference type="OrthoDB" id="5384040at2759"/>
<dbReference type="Proteomes" id="UP000799770">
    <property type="component" value="Unassembled WGS sequence"/>
</dbReference>
<evidence type="ECO:0000256" key="3">
    <source>
        <dbReference type="ARBA" id="ARBA00022989"/>
    </source>
</evidence>
<feature type="transmembrane region" description="Helical" evidence="5">
    <location>
        <begin position="230"/>
        <end position="248"/>
    </location>
</feature>
<evidence type="ECO:0000313" key="6">
    <source>
        <dbReference type="EMBL" id="KAF2116441.1"/>
    </source>
</evidence>
<dbReference type="PANTHER" id="PTHR31465">
    <property type="entry name" value="PROTEIN RTA1-RELATED"/>
    <property type="match status" value="1"/>
</dbReference>
<dbReference type="GO" id="GO:0016020">
    <property type="term" value="C:membrane"/>
    <property type="evidence" value="ECO:0007669"/>
    <property type="project" value="UniProtKB-SubCell"/>
</dbReference>
<evidence type="ECO:0000256" key="4">
    <source>
        <dbReference type="ARBA" id="ARBA00023136"/>
    </source>
</evidence>
<evidence type="ECO:0000256" key="2">
    <source>
        <dbReference type="ARBA" id="ARBA00022692"/>
    </source>
</evidence>
<feature type="transmembrane region" description="Helical" evidence="5">
    <location>
        <begin position="77"/>
        <end position="95"/>
    </location>
</feature>
<proteinExistence type="predicted"/>
<keyword evidence="7" id="KW-1185">Reference proteome</keyword>
<dbReference type="EMBL" id="ML977321">
    <property type="protein sequence ID" value="KAF2116441.1"/>
    <property type="molecule type" value="Genomic_DNA"/>
</dbReference>
<feature type="transmembrane region" description="Helical" evidence="5">
    <location>
        <begin position="49"/>
        <end position="70"/>
    </location>
</feature>
<reference evidence="6" key="1">
    <citation type="journal article" date="2020" name="Stud. Mycol.">
        <title>101 Dothideomycetes genomes: a test case for predicting lifestyles and emergence of pathogens.</title>
        <authorList>
            <person name="Haridas S."/>
            <person name="Albert R."/>
            <person name="Binder M."/>
            <person name="Bloem J."/>
            <person name="Labutti K."/>
            <person name="Salamov A."/>
            <person name="Andreopoulos B."/>
            <person name="Baker S."/>
            <person name="Barry K."/>
            <person name="Bills G."/>
            <person name="Bluhm B."/>
            <person name="Cannon C."/>
            <person name="Castanera R."/>
            <person name="Culley D."/>
            <person name="Daum C."/>
            <person name="Ezra D."/>
            <person name="Gonzalez J."/>
            <person name="Henrissat B."/>
            <person name="Kuo A."/>
            <person name="Liang C."/>
            <person name="Lipzen A."/>
            <person name="Lutzoni F."/>
            <person name="Magnuson J."/>
            <person name="Mondo S."/>
            <person name="Nolan M."/>
            <person name="Ohm R."/>
            <person name="Pangilinan J."/>
            <person name="Park H.-J."/>
            <person name="Ramirez L."/>
            <person name="Alfaro M."/>
            <person name="Sun H."/>
            <person name="Tritt A."/>
            <person name="Yoshinaga Y."/>
            <person name="Zwiers L.-H."/>
            <person name="Turgeon B."/>
            <person name="Goodwin S."/>
            <person name="Spatafora J."/>
            <person name="Crous P."/>
            <person name="Grigoriev I."/>
        </authorList>
    </citation>
    <scope>NUCLEOTIDE SEQUENCE</scope>
    <source>
        <strain evidence="6">CBS 627.86</strain>
    </source>
</reference>
<dbReference type="PANTHER" id="PTHR31465:SF15">
    <property type="entry name" value="LIPID TRANSPORTER ATNI-RELATED"/>
    <property type="match status" value="1"/>
</dbReference>
<evidence type="ECO:0000256" key="1">
    <source>
        <dbReference type="ARBA" id="ARBA00004141"/>
    </source>
</evidence>
<sequence length="379" mass="41670">MPTSTTSLPSSASTTTATPTCTTAVPGKYGYVPPEACNANWSYNPSFSAAIAFTTLFGLLTLAQITLAFIYRKGFCWVMIMGVLWETLSFIFRALGAHHQQSTPYAFAANLLFLLAPLWINAFAYMTAGRLIWMFHPAKRVLKVKAMSIGKYFVWLDIFSFIVQGIGGTMLSPGASASTMKTGKNVYMTGVGVQQLFILLFIGLIVKFHVEVNQLERNGVVNHAGKRWRWLTYALYAALVLITIRIIYRLVEFSAGTDVSNPLPYHEGYALGLDAVPMFLAISILTIIHPGTVLKGPESEFPSRKERRAEKKAIKAAKKEAKAAKKNGFVGKDIAYSPAYTPAAQSSNEQLMQGMPRDVELGYLAPHPGEQQQSGVARY</sequence>
<keyword evidence="2 5" id="KW-0812">Transmembrane</keyword>
<dbReference type="AlphaFoldDB" id="A0A6A5ZDD6"/>
<feature type="transmembrane region" description="Helical" evidence="5">
    <location>
        <begin position="152"/>
        <end position="171"/>
    </location>
</feature>
<organism evidence="6 7">
    <name type="scientific">Lophiotrema nucula</name>
    <dbReference type="NCBI Taxonomy" id="690887"/>
    <lineage>
        <taxon>Eukaryota</taxon>
        <taxon>Fungi</taxon>
        <taxon>Dikarya</taxon>
        <taxon>Ascomycota</taxon>
        <taxon>Pezizomycotina</taxon>
        <taxon>Dothideomycetes</taxon>
        <taxon>Pleosporomycetidae</taxon>
        <taxon>Pleosporales</taxon>
        <taxon>Lophiotremataceae</taxon>
        <taxon>Lophiotrema</taxon>
    </lineage>
</organism>
<dbReference type="InterPro" id="IPR007568">
    <property type="entry name" value="RTA1"/>
</dbReference>
<comment type="subcellular location">
    <subcellularLocation>
        <location evidence="1">Membrane</location>
        <topology evidence="1">Multi-pass membrane protein</topology>
    </subcellularLocation>
</comment>
<protein>
    <submittedName>
        <fullName evidence="6">RTA1 like protein-domain-containing protein</fullName>
    </submittedName>
</protein>
<keyword evidence="4 5" id="KW-0472">Membrane</keyword>
<feature type="transmembrane region" description="Helical" evidence="5">
    <location>
        <begin position="268"/>
        <end position="288"/>
    </location>
</feature>
<keyword evidence="3 5" id="KW-1133">Transmembrane helix</keyword>
<feature type="transmembrane region" description="Helical" evidence="5">
    <location>
        <begin position="191"/>
        <end position="210"/>
    </location>
</feature>
<accession>A0A6A5ZDD6</accession>
<evidence type="ECO:0000313" key="7">
    <source>
        <dbReference type="Proteomes" id="UP000799770"/>
    </source>
</evidence>
<feature type="transmembrane region" description="Helical" evidence="5">
    <location>
        <begin position="107"/>
        <end position="132"/>
    </location>
</feature>
<name>A0A6A5ZDD6_9PLEO</name>
<dbReference type="Pfam" id="PF04479">
    <property type="entry name" value="RTA1"/>
    <property type="match status" value="1"/>
</dbReference>